<keyword evidence="7" id="KW-0418">Kinase</keyword>
<dbReference type="CDD" id="cd00082">
    <property type="entry name" value="HisKA"/>
    <property type="match status" value="1"/>
</dbReference>
<organism evidence="12 13">
    <name type="scientific">Actinoplanes nipponensis</name>
    <dbReference type="NCBI Taxonomy" id="135950"/>
    <lineage>
        <taxon>Bacteria</taxon>
        <taxon>Bacillati</taxon>
        <taxon>Actinomycetota</taxon>
        <taxon>Actinomycetes</taxon>
        <taxon>Micromonosporales</taxon>
        <taxon>Micromonosporaceae</taxon>
        <taxon>Actinoplanes</taxon>
    </lineage>
</organism>
<dbReference type="SUPFAM" id="SSF55874">
    <property type="entry name" value="ATPase domain of HSP90 chaperone/DNA topoisomerase II/histidine kinase"/>
    <property type="match status" value="1"/>
</dbReference>
<dbReference type="InterPro" id="IPR036890">
    <property type="entry name" value="HATPase_C_sf"/>
</dbReference>
<evidence type="ECO:0000256" key="5">
    <source>
        <dbReference type="ARBA" id="ARBA00022679"/>
    </source>
</evidence>
<evidence type="ECO:0000256" key="7">
    <source>
        <dbReference type="ARBA" id="ARBA00022777"/>
    </source>
</evidence>
<proteinExistence type="predicted"/>
<gene>
    <name evidence="12" type="ORF">Ani05nite_52150</name>
</gene>
<keyword evidence="8" id="KW-1133">Transmembrane helix</keyword>
<dbReference type="SUPFAM" id="SSF47384">
    <property type="entry name" value="Homodimeric domain of signal transducing histidine kinase"/>
    <property type="match status" value="1"/>
</dbReference>
<evidence type="ECO:0000313" key="12">
    <source>
        <dbReference type="EMBL" id="GIE51681.1"/>
    </source>
</evidence>
<evidence type="ECO:0000256" key="1">
    <source>
        <dbReference type="ARBA" id="ARBA00000085"/>
    </source>
</evidence>
<evidence type="ECO:0000259" key="11">
    <source>
        <dbReference type="PROSITE" id="PS50109"/>
    </source>
</evidence>
<dbReference type="GO" id="GO:0000155">
    <property type="term" value="F:phosphorelay sensor kinase activity"/>
    <property type="evidence" value="ECO:0007669"/>
    <property type="project" value="InterPro"/>
</dbReference>
<sequence>MSDGEHGGSRESGSTGDRPALREVADLLLLTAAACETPTAALRLAASRSGRQVTDRLTDLLGTLVRARFSGTPASRLGAAGLTAVIQHEVRTPLTAIQGYAELLADTAGPLPERQLDAIRRNARRLTRTVDHLLCSIGGPAGTVARRRAVDLTALTAACVGRRRERDAMIVQFPPAPVRVHAVHRELACAVDNLIDNAVTHTAPHTPITVTLTTDVTLSVRDAGPGIPLAERRHLATAFYRGPEARAQERPGLGLGLMLADRIATAHGGRLRLDTAPERGTVATLHLPPAGN</sequence>
<evidence type="ECO:0000313" key="13">
    <source>
        <dbReference type="Proteomes" id="UP000647172"/>
    </source>
</evidence>
<dbReference type="Pfam" id="PF00512">
    <property type="entry name" value="HisKA"/>
    <property type="match status" value="1"/>
</dbReference>
<evidence type="ECO:0000256" key="6">
    <source>
        <dbReference type="ARBA" id="ARBA00022692"/>
    </source>
</evidence>
<keyword evidence="6" id="KW-0812">Transmembrane</keyword>
<feature type="domain" description="Histidine kinase" evidence="11">
    <location>
        <begin position="85"/>
        <end position="291"/>
    </location>
</feature>
<keyword evidence="10" id="KW-0472">Membrane</keyword>
<comment type="subcellular location">
    <subcellularLocation>
        <location evidence="2">Cell membrane</location>
    </subcellularLocation>
</comment>
<dbReference type="Proteomes" id="UP000647172">
    <property type="component" value="Unassembled WGS sequence"/>
</dbReference>
<dbReference type="EMBL" id="BOMQ01000061">
    <property type="protein sequence ID" value="GIE51681.1"/>
    <property type="molecule type" value="Genomic_DNA"/>
</dbReference>
<dbReference type="InterPro" id="IPR003594">
    <property type="entry name" value="HATPase_dom"/>
</dbReference>
<dbReference type="PRINTS" id="PR00344">
    <property type="entry name" value="BCTRLSENSOR"/>
</dbReference>
<keyword evidence="9" id="KW-0902">Two-component regulatory system</keyword>
<evidence type="ECO:0000256" key="2">
    <source>
        <dbReference type="ARBA" id="ARBA00004236"/>
    </source>
</evidence>
<evidence type="ECO:0000256" key="10">
    <source>
        <dbReference type="ARBA" id="ARBA00023136"/>
    </source>
</evidence>
<protein>
    <recommendedName>
        <fullName evidence="3">histidine kinase</fullName>
        <ecNumber evidence="3">2.7.13.3</ecNumber>
    </recommendedName>
</protein>
<dbReference type="PROSITE" id="PS50109">
    <property type="entry name" value="HIS_KIN"/>
    <property type="match status" value="1"/>
</dbReference>
<dbReference type="GO" id="GO:0005886">
    <property type="term" value="C:plasma membrane"/>
    <property type="evidence" value="ECO:0007669"/>
    <property type="project" value="UniProtKB-SubCell"/>
</dbReference>
<dbReference type="InterPro" id="IPR003661">
    <property type="entry name" value="HisK_dim/P_dom"/>
</dbReference>
<keyword evidence="5" id="KW-0808">Transferase</keyword>
<dbReference type="InterPro" id="IPR005467">
    <property type="entry name" value="His_kinase_dom"/>
</dbReference>
<comment type="catalytic activity">
    <reaction evidence="1">
        <text>ATP + protein L-histidine = ADP + protein N-phospho-L-histidine.</text>
        <dbReference type="EC" id="2.7.13.3"/>
    </reaction>
</comment>
<dbReference type="PANTHER" id="PTHR45436">
    <property type="entry name" value="SENSOR HISTIDINE KINASE YKOH"/>
    <property type="match status" value="1"/>
</dbReference>
<dbReference type="SMART" id="SM00387">
    <property type="entry name" value="HATPase_c"/>
    <property type="match status" value="1"/>
</dbReference>
<reference evidence="12" key="1">
    <citation type="submission" date="2021-01" db="EMBL/GenBank/DDBJ databases">
        <title>Whole genome shotgun sequence of Actinoplanes nipponensis NBRC 14063.</title>
        <authorList>
            <person name="Komaki H."/>
            <person name="Tamura T."/>
        </authorList>
    </citation>
    <scope>NUCLEOTIDE SEQUENCE</scope>
    <source>
        <strain evidence="12">NBRC 14063</strain>
    </source>
</reference>
<dbReference type="CDD" id="cd00075">
    <property type="entry name" value="HATPase"/>
    <property type="match status" value="1"/>
</dbReference>
<evidence type="ECO:0000256" key="3">
    <source>
        <dbReference type="ARBA" id="ARBA00012438"/>
    </source>
</evidence>
<evidence type="ECO:0000256" key="4">
    <source>
        <dbReference type="ARBA" id="ARBA00022553"/>
    </source>
</evidence>
<dbReference type="AlphaFoldDB" id="A0A919MNK7"/>
<dbReference type="InterPro" id="IPR004358">
    <property type="entry name" value="Sig_transdc_His_kin-like_C"/>
</dbReference>
<dbReference type="RefSeq" id="WP_203772440.1">
    <property type="nucleotide sequence ID" value="NZ_BAAAYJ010000097.1"/>
</dbReference>
<evidence type="ECO:0000256" key="8">
    <source>
        <dbReference type="ARBA" id="ARBA00022989"/>
    </source>
</evidence>
<dbReference type="SMART" id="SM00388">
    <property type="entry name" value="HisKA"/>
    <property type="match status" value="1"/>
</dbReference>
<dbReference type="InterPro" id="IPR050428">
    <property type="entry name" value="TCS_sensor_his_kinase"/>
</dbReference>
<dbReference type="InterPro" id="IPR036097">
    <property type="entry name" value="HisK_dim/P_sf"/>
</dbReference>
<dbReference type="PANTHER" id="PTHR45436:SF5">
    <property type="entry name" value="SENSOR HISTIDINE KINASE TRCS"/>
    <property type="match status" value="1"/>
</dbReference>
<keyword evidence="13" id="KW-1185">Reference proteome</keyword>
<name>A0A919MNK7_9ACTN</name>
<dbReference type="Gene3D" id="3.30.565.10">
    <property type="entry name" value="Histidine kinase-like ATPase, C-terminal domain"/>
    <property type="match status" value="1"/>
</dbReference>
<comment type="caution">
    <text evidence="12">The sequence shown here is derived from an EMBL/GenBank/DDBJ whole genome shotgun (WGS) entry which is preliminary data.</text>
</comment>
<keyword evidence="4" id="KW-0597">Phosphoprotein</keyword>
<dbReference type="EC" id="2.7.13.3" evidence="3"/>
<accession>A0A919MNK7</accession>
<evidence type="ECO:0000256" key="9">
    <source>
        <dbReference type="ARBA" id="ARBA00023012"/>
    </source>
</evidence>
<dbReference type="Pfam" id="PF02518">
    <property type="entry name" value="HATPase_c"/>
    <property type="match status" value="1"/>
</dbReference>
<dbReference type="Gene3D" id="1.10.287.130">
    <property type="match status" value="1"/>
</dbReference>